<comment type="caution">
    <text evidence="2">The sequence shown here is derived from an EMBL/GenBank/DDBJ whole genome shotgun (WGS) entry which is preliminary data.</text>
</comment>
<keyword evidence="1" id="KW-1133">Transmembrane helix</keyword>
<gene>
    <name evidence="2" type="ORF">CVT26_000553</name>
</gene>
<dbReference type="Proteomes" id="UP000284706">
    <property type="component" value="Unassembled WGS sequence"/>
</dbReference>
<name>A0A409VH60_9AGAR</name>
<organism evidence="2 3">
    <name type="scientific">Gymnopilus dilepis</name>
    <dbReference type="NCBI Taxonomy" id="231916"/>
    <lineage>
        <taxon>Eukaryota</taxon>
        <taxon>Fungi</taxon>
        <taxon>Dikarya</taxon>
        <taxon>Basidiomycota</taxon>
        <taxon>Agaricomycotina</taxon>
        <taxon>Agaricomycetes</taxon>
        <taxon>Agaricomycetidae</taxon>
        <taxon>Agaricales</taxon>
        <taxon>Agaricineae</taxon>
        <taxon>Hymenogastraceae</taxon>
        <taxon>Gymnopilus</taxon>
    </lineage>
</organism>
<evidence type="ECO:0000313" key="2">
    <source>
        <dbReference type="EMBL" id="PPQ65604.1"/>
    </source>
</evidence>
<dbReference type="InParanoid" id="A0A409VH60"/>
<keyword evidence="1" id="KW-0472">Membrane</keyword>
<keyword evidence="3" id="KW-1185">Reference proteome</keyword>
<dbReference type="AlphaFoldDB" id="A0A409VH60"/>
<proteinExistence type="predicted"/>
<keyword evidence="1" id="KW-0812">Transmembrane</keyword>
<sequence length="131" mass="15262">METIKALSKLPGRFASFLSFPLIIMCYYRRVRNIYKKSVRLTSFALFVSDQFYEQMWPWRNNGRIYYPRGTCSNQKVMIARGRVPPIRLTANHRVAIRHVGSIINFPNNTLHTSTKPARNVAGNVRPPHRL</sequence>
<evidence type="ECO:0000256" key="1">
    <source>
        <dbReference type="SAM" id="Phobius"/>
    </source>
</evidence>
<protein>
    <submittedName>
        <fullName evidence="2">Uncharacterized protein</fullName>
    </submittedName>
</protein>
<feature type="transmembrane region" description="Helical" evidence="1">
    <location>
        <begin position="12"/>
        <end position="28"/>
    </location>
</feature>
<accession>A0A409VH60</accession>
<dbReference type="EMBL" id="NHYE01005650">
    <property type="protein sequence ID" value="PPQ65604.1"/>
    <property type="molecule type" value="Genomic_DNA"/>
</dbReference>
<reference evidence="2 3" key="1">
    <citation type="journal article" date="2018" name="Evol. Lett.">
        <title>Horizontal gene cluster transfer increased hallucinogenic mushroom diversity.</title>
        <authorList>
            <person name="Reynolds H.T."/>
            <person name="Vijayakumar V."/>
            <person name="Gluck-Thaler E."/>
            <person name="Korotkin H.B."/>
            <person name="Matheny P.B."/>
            <person name="Slot J.C."/>
        </authorList>
    </citation>
    <scope>NUCLEOTIDE SEQUENCE [LARGE SCALE GENOMIC DNA]</scope>
    <source>
        <strain evidence="2 3">SRW20</strain>
    </source>
</reference>
<evidence type="ECO:0000313" key="3">
    <source>
        <dbReference type="Proteomes" id="UP000284706"/>
    </source>
</evidence>